<feature type="transmembrane region" description="Helical" evidence="1">
    <location>
        <begin position="106"/>
        <end position="128"/>
    </location>
</feature>
<dbReference type="RefSeq" id="WP_321547835.1">
    <property type="nucleotide sequence ID" value="NZ_JAXIVS010000007.1"/>
</dbReference>
<dbReference type="Proteomes" id="UP001291309">
    <property type="component" value="Unassembled WGS sequence"/>
</dbReference>
<evidence type="ECO:0000313" key="3">
    <source>
        <dbReference type="Proteomes" id="UP001291309"/>
    </source>
</evidence>
<reference evidence="2 3" key="1">
    <citation type="submission" date="2023-12" db="EMBL/GenBank/DDBJ databases">
        <title>the genome sequence of Hyalangium sp. s54d21.</title>
        <authorList>
            <person name="Zhang X."/>
        </authorList>
    </citation>
    <scope>NUCLEOTIDE SEQUENCE [LARGE SCALE GENOMIC DNA]</scope>
    <source>
        <strain evidence="3">s54d21</strain>
    </source>
</reference>
<keyword evidence="1" id="KW-0812">Transmembrane</keyword>
<evidence type="ECO:0000313" key="2">
    <source>
        <dbReference type="EMBL" id="MDY7229114.1"/>
    </source>
</evidence>
<sequence length="619" mass="66558">MNPRGSSLVLSLVFAVVLVGGLVLERIAGAGTALTAIVVARTVLLLAVVGWAATRMAQASGGRKVLWRWALLCYVVGFVGLLLYTAQSELGTRLLGTALSQSSPKLAVVSQALFPALLVLSLLPLALLEASAAAMARAPVLETERAHGALFSGLGTAFVLIFSFSAMYVATQLDKTWDLSYFRTAKPGESTRKLIQGLNEPLQVTLFFPPANEVGEAVAQYFRELGQDAPQLQVERLDQAVEPSRARTLGVSTNGVVVFSRGEQREVLTVGLEIDRARGQLQRLDQEVQKRLLTVARPRRVLYLTTGHGERGDGKAAPGETPRPGIGQLKELMRAQNVEVQPLGVAEGLGSEVPRDAAVVAIIGPTKEFLQEEINALREYLNKGGRLWLALEPEGPSYDALVEPLGVRYVNTLLANDQVYFRATRQQSDRANLATAAYSSHPSVSTLASLGGQAPVAFLGSGAFETRSNPQQGLGLDVSVRAHEATFVDKNRNFTEDEGEDRRAWPLVMAIDKPIQGSKEGMRAVVMGDSDALADGVLPNLGNAYLALDTLRWLTGEEALAGAVSSEEDVPIQHTREQDVLWFYATVLLAPAVVLGVGFFVTRRRGKRGPRVAPEGGAR</sequence>
<keyword evidence="1" id="KW-0472">Membrane</keyword>
<feature type="transmembrane region" description="Helical" evidence="1">
    <location>
        <begin position="581"/>
        <end position="601"/>
    </location>
</feature>
<evidence type="ECO:0000256" key="1">
    <source>
        <dbReference type="SAM" id="Phobius"/>
    </source>
</evidence>
<feature type="transmembrane region" description="Helical" evidence="1">
    <location>
        <begin position="65"/>
        <end position="86"/>
    </location>
</feature>
<comment type="caution">
    <text evidence="2">The sequence shown here is derived from an EMBL/GenBank/DDBJ whole genome shotgun (WGS) entry which is preliminary data.</text>
</comment>
<keyword evidence="1" id="KW-1133">Transmembrane helix</keyword>
<gene>
    <name evidence="2" type="ORF">SYV04_22060</name>
</gene>
<organism evidence="2 3">
    <name type="scientific">Hyalangium rubrum</name>
    <dbReference type="NCBI Taxonomy" id="3103134"/>
    <lineage>
        <taxon>Bacteria</taxon>
        <taxon>Pseudomonadati</taxon>
        <taxon>Myxococcota</taxon>
        <taxon>Myxococcia</taxon>
        <taxon>Myxococcales</taxon>
        <taxon>Cystobacterineae</taxon>
        <taxon>Archangiaceae</taxon>
        <taxon>Hyalangium</taxon>
    </lineage>
</organism>
<proteinExistence type="predicted"/>
<accession>A0ABU5H6L3</accession>
<keyword evidence="3" id="KW-1185">Reference proteome</keyword>
<protein>
    <submittedName>
        <fullName evidence="2">Gldg family protein</fullName>
    </submittedName>
</protein>
<dbReference type="EMBL" id="JAXIVS010000007">
    <property type="protein sequence ID" value="MDY7229114.1"/>
    <property type="molecule type" value="Genomic_DNA"/>
</dbReference>
<name>A0ABU5H6L3_9BACT</name>
<feature type="transmembrane region" description="Helical" evidence="1">
    <location>
        <begin position="34"/>
        <end position="53"/>
    </location>
</feature>
<feature type="transmembrane region" description="Helical" evidence="1">
    <location>
        <begin position="149"/>
        <end position="170"/>
    </location>
</feature>